<name>A0ABT7Y632_9VIBR</name>
<evidence type="ECO:0000256" key="1">
    <source>
        <dbReference type="SAM" id="Phobius"/>
    </source>
</evidence>
<comment type="caution">
    <text evidence="3">The sequence shown here is derived from an EMBL/GenBank/DDBJ whole genome shotgun (WGS) entry which is preliminary data.</text>
</comment>
<sequence length="286" mass="33455">MLKKINNITNDMVIRFILVGIALFITDYLLFDDKRGSQNQVNNQQFYSYLNDRFELHEQSQVEAYLARMSQEQQDELIEQFIDDTLLYQFALDHQLERTDGQLKKAISDKGRELLEIMTYARMAPISDSDVAKYYHDNIERYSKDAQVDMYVRHYDNVEHAKQDLSKLNHGEHVPLTRVESFTRPFIEYGVGIKDVSRFYSATMADRVFDYQGENSKWFGPFASKDHYHLYSVTAFTPSQVTPLVDVEESIRRYLTSNAQEKALIKELSQKRAASNLTNNVVFNHD</sequence>
<dbReference type="EMBL" id="JAUEOZ010000002">
    <property type="protein sequence ID" value="MDN2483501.1"/>
    <property type="molecule type" value="Genomic_DNA"/>
</dbReference>
<feature type="domain" description="PpiC" evidence="2">
    <location>
        <begin position="126"/>
        <end position="248"/>
    </location>
</feature>
<dbReference type="RefSeq" id="WP_289963572.1">
    <property type="nucleotide sequence ID" value="NZ_JAUEOZ010000002.1"/>
</dbReference>
<evidence type="ECO:0000313" key="4">
    <source>
        <dbReference type="Proteomes" id="UP001169719"/>
    </source>
</evidence>
<reference evidence="3" key="1">
    <citation type="submission" date="2024-05" db="EMBL/GenBank/DDBJ databases">
        <title>Genome Sequences of Four Agar- Degrading Marine Bacteria.</title>
        <authorList>
            <person name="Phillips E.K."/>
            <person name="Shaffer J.C."/>
            <person name="Henson M.W."/>
            <person name="Temperton B."/>
            <person name="Thrash C.J."/>
            <person name="Martin M.O."/>
        </authorList>
    </citation>
    <scope>NUCLEOTIDE SEQUENCE</scope>
    <source>
        <strain evidence="3">EKP203</strain>
    </source>
</reference>
<keyword evidence="4" id="KW-1185">Reference proteome</keyword>
<keyword evidence="1" id="KW-0472">Membrane</keyword>
<dbReference type="Proteomes" id="UP001169719">
    <property type="component" value="Unassembled WGS sequence"/>
</dbReference>
<protein>
    <submittedName>
        <fullName evidence="3">Peptidylprolyl isomerase</fullName>
    </submittedName>
</protein>
<dbReference type="Pfam" id="PF13145">
    <property type="entry name" value="Rotamase_2"/>
    <property type="match status" value="1"/>
</dbReference>
<evidence type="ECO:0000259" key="2">
    <source>
        <dbReference type="Pfam" id="PF13145"/>
    </source>
</evidence>
<gene>
    <name evidence="3" type="ORF">QWJ08_19330</name>
</gene>
<accession>A0ABT7Y632</accession>
<dbReference type="InterPro" id="IPR000297">
    <property type="entry name" value="PPIase_PpiC"/>
</dbReference>
<keyword evidence="3" id="KW-0413">Isomerase</keyword>
<proteinExistence type="predicted"/>
<keyword evidence="1" id="KW-0812">Transmembrane</keyword>
<feature type="transmembrane region" description="Helical" evidence="1">
    <location>
        <begin position="12"/>
        <end position="31"/>
    </location>
</feature>
<keyword evidence="1" id="KW-1133">Transmembrane helix</keyword>
<dbReference type="GO" id="GO:0016853">
    <property type="term" value="F:isomerase activity"/>
    <property type="evidence" value="ECO:0007669"/>
    <property type="project" value="UniProtKB-KW"/>
</dbReference>
<organism evidence="3 4">
    <name type="scientific">Vibrio agarivorans</name>
    <dbReference type="NCBI Taxonomy" id="153622"/>
    <lineage>
        <taxon>Bacteria</taxon>
        <taxon>Pseudomonadati</taxon>
        <taxon>Pseudomonadota</taxon>
        <taxon>Gammaproteobacteria</taxon>
        <taxon>Vibrionales</taxon>
        <taxon>Vibrionaceae</taxon>
        <taxon>Vibrio</taxon>
    </lineage>
</organism>
<evidence type="ECO:0000313" key="3">
    <source>
        <dbReference type="EMBL" id="MDN2483501.1"/>
    </source>
</evidence>